<sequence>MLETLSKDGSYISSNKRTSPFRYAVGMLGTSIPINLLRTYAAIYCIDQIGITSTQFSMILFIYTIVDVLNIFWFGFLSDRTRTRWGRRKPWLIISTPLLVVSLICFFSGDAFENKLLLMCYLGGFYVLTTSLDLIINLNYGSLFPELFPENQMRIKTNVLRQAFQIAAMAISIALTPILTEHLGYFSVAVIYGILAWVIIWFCTFGCYENPERQKDPDFGLINSFLTIVKEKNLWFYGVSTAFYSISFSMFMQSMPFFIKYALHLGPSATSLIFFGVLTVTVIGMLFWGRVSSAISALNVLRTATIIIFIGFLLMAFSSSLSSLALFSCLIGFGISGVMASSDIVGANLIDRGYENHGKRLEGVYSSFFNLMYRVNGIFIGFAFFLVENLYHFSSGSSPGTVPDQASKFLFVFFPLAAIIVSLVMTFLISEGHKEQNR</sequence>
<evidence type="ECO:0000259" key="7">
    <source>
        <dbReference type="PROSITE" id="PS50850"/>
    </source>
</evidence>
<comment type="caution">
    <text evidence="8">The sequence shown here is derived from an EMBL/GenBank/DDBJ whole genome shotgun (WGS) entry which is preliminary data.</text>
</comment>
<feature type="transmembrane region" description="Helical" evidence="6">
    <location>
        <begin position="300"/>
        <end position="318"/>
    </location>
</feature>
<keyword evidence="5 6" id="KW-0472">Membrane</keyword>
<evidence type="ECO:0000313" key="8">
    <source>
        <dbReference type="EMBL" id="MFD2694164.1"/>
    </source>
</evidence>
<evidence type="ECO:0000313" key="9">
    <source>
        <dbReference type="Proteomes" id="UP001597399"/>
    </source>
</evidence>
<name>A0ABW5S3D0_9BACL</name>
<dbReference type="InterPro" id="IPR036259">
    <property type="entry name" value="MFS_trans_sf"/>
</dbReference>
<feature type="transmembrane region" description="Helical" evidence="6">
    <location>
        <begin position="21"/>
        <end position="44"/>
    </location>
</feature>
<feature type="transmembrane region" description="Helical" evidence="6">
    <location>
        <begin position="234"/>
        <end position="259"/>
    </location>
</feature>
<evidence type="ECO:0000256" key="6">
    <source>
        <dbReference type="SAM" id="Phobius"/>
    </source>
</evidence>
<feature type="domain" description="Major facilitator superfamily (MFS) profile" evidence="7">
    <location>
        <begin position="19"/>
        <end position="433"/>
    </location>
</feature>
<dbReference type="PANTHER" id="PTHR11328">
    <property type="entry name" value="MAJOR FACILITATOR SUPERFAMILY DOMAIN-CONTAINING PROTEIN"/>
    <property type="match status" value="1"/>
</dbReference>
<evidence type="ECO:0000256" key="1">
    <source>
        <dbReference type="ARBA" id="ARBA00004651"/>
    </source>
</evidence>
<feature type="transmembrane region" description="Helical" evidence="6">
    <location>
        <begin position="265"/>
        <end position="288"/>
    </location>
</feature>
<comment type="subcellular location">
    <subcellularLocation>
        <location evidence="1">Cell membrane</location>
        <topology evidence="1">Multi-pass membrane protein</topology>
    </subcellularLocation>
</comment>
<evidence type="ECO:0000256" key="4">
    <source>
        <dbReference type="ARBA" id="ARBA00022989"/>
    </source>
</evidence>
<feature type="transmembrane region" description="Helical" evidence="6">
    <location>
        <begin position="56"/>
        <end position="78"/>
    </location>
</feature>
<accession>A0ABW5S3D0</accession>
<gene>
    <name evidence="8" type="ORF">ACFSUE_11070</name>
</gene>
<dbReference type="SUPFAM" id="SSF103473">
    <property type="entry name" value="MFS general substrate transporter"/>
    <property type="match status" value="1"/>
</dbReference>
<dbReference type="Gene3D" id="1.20.1250.20">
    <property type="entry name" value="MFS general substrate transporter like domains"/>
    <property type="match status" value="2"/>
</dbReference>
<evidence type="ECO:0000256" key="3">
    <source>
        <dbReference type="ARBA" id="ARBA00022692"/>
    </source>
</evidence>
<proteinExistence type="predicted"/>
<feature type="transmembrane region" description="Helical" evidence="6">
    <location>
        <begin position="185"/>
        <end position="208"/>
    </location>
</feature>
<keyword evidence="3 6" id="KW-0812">Transmembrane</keyword>
<reference evidence="9" key="1">
    <citation type="journal article" date="2019" name="Int. J. Syst. Evol. Microbiol.">
        <title>The Global Catalogue of Microorganisms (GCM) 10K type strain sequencing project: providing services to taxonomists for standard genome sequencing and annotation.</title>
        <authorList>
            <consortium name="The Broad Institute Genomics Platform"/>
            <consortium name="The Broad Institute Genome Sequencing Center for Infectious Disease"/>
            <person name="Wu L."/>
            <person name="Ma J."/>
        </authorList>
    </citation>
    <scope>NUCLEOTIDE SEQUENCE [LARGE SCALE GENOMIC DNA]</scope>
    <source>
        <strain evidence="9">TISTR 2466</strain>
    </source>
</reference>
<keyword evidence="2" id="KW-0813">Transport</keyword>
<dbReference type="Proteomes" id="UP001597399">
    <property type="component" value="Unassembled WGS sequence"/>
</dbReference>
<dbReference type="InterPro" id="IPR020846">
    <property type="entry name" value="MFS_dom"/>
</dbReference>
<feature type="transmembrane region" description="Helical" evidence="6">
    <location>
        <begin position="90"/>
        <end position="109"/>
    </location>
</feature>
<evidence type="ECO:0000256" key="5">
    <source>
        <dbReference type="ARBA" id="ARBA00023136"/>
    </source>
</evidence>
<dbReference type="EMBL" id="JBHUMQ010000026">
    <property type="protein sequence ID" value="MFD2694164.1"/>
    <property type="molecule type" value="Genomic_DNA"/>
</dbReference>
<dbReference type="Pfam" id="PF13347">
    <property type="entry name" value="MFS_2"/>
    <property type="match status" value="1"/>
</dbReference>
<evidence type="ECO:0000256" key="2">
    <source>
        <dbReference type="ARBA" id="ARBA00022448"/>
    </source>
</evidence>
<dbReference type="InterPro" id="IPR039672">
    <property type="entry name" value="MFS_2"/>
</dbReference>
<keyword evidence="4 6" id="KW-1133">Transmembrane helix</keyword>
<dbReference type="RefSeq" id="WP_253057722.1">
    <property type="nucleotide sequence ID" value="NZ_JAMXWM010000001.1"/>
</dbReference>
<feature type="transmembrane region" description="Helical" evidence="6">
    <location>
        <begin position="324"/>
        <end position="350"/>
    </location>
</feature>
<dbReference type="PANTHER" id="PTHR11328:SF24">
    <property type="entry name" value="MAJOR FACILITATOR SUPERFAMILY (MFS) PROFILE DOMAIN-CONTAINING PROTEIN"/>
    <property type="match status" value="1"/>
</dbReference>
<feature type="transmembrane region" description="Helical" evidence="6">
    <location>
        <begin position="159"/>
        <end position="179"/>
    </location>
</feature>
<feature type="transmembrane region" description="Helical" evidence="6">
    <location>
        <begin position="411"/>
        <end position="429"/>
    </location>
</feature>
<keyword evidence="9" id="KW-1185">Reference proteome</keyword>
<dbReference type="PROSITE" id="PS50850">
    <property type="entry name" value="MFS"/>
    <property type="match status" value="1"/>
</dbReference>
<feature type="transmembrane region" description="Helical" evidence="6">
    <location>
        <begin position="371"/>
        <end position="391"/>
    </location>
</feature>
<feature type="transmembrane region" description="Helical" evidence="6">
    <location>
        <begin position="115"/>
        <end position="138"/>
    </location>
</feature>
<protein>
    <submittedName>
        <fullName evidence="8">MFS transporter</fullName>
    </submittedName>
</protein>
<organism evidence="8 9">
    <name type="scientific">Sporolactobacillus shoreicorticis</name>
    <dbReference type="NCBI Taxonomy" id="1923877"/>
    <lineage>
        <taxon>Bacteria</taxon>
        <taxon>Bacillati</taxon>
        <taxon>Bacillota</taxon>
        <taxon>Bacilli</taxon>
        <taxon>Bacillales</taxon>
        <taxon>Sporolactobacillaceae</taxon>
        <taxon>Sporolactobacillus</taxon>
    </lineage>
</organism>